<dbReference type="Pfam" id="PF20544">
    <property type="entry name" value="DUF6758"/>
    <property type="match status" value="1"/>
</dbReference>
<protein>
    <submittedName>
        <fullName evidence="1">Uncharacterized protein</fullName>
    </submittedName>
</protein>
<dbReference type="InterPro" id="IPR046646">
    <property type="entry name" value="DUF6758"/>
</dbReference>
<accession>A0A6P0HEJ4</accession>
<keyword evidence="2" id="KW-1185">Reference proteome</keyword>
<name>A0A6P0HEJ4_9ACTN</name>
<comment type="caution">
    <text evidence="1">The sequence shown here is derived from an EMBL/GenBank/DDBJ whole genome shotgun (WGS) entry which is preliminary data.</text>
</comment>
<sequence length="214" mass="22839">MLVAGCPRCTSPVTEWEGTWACDVHGPTAPLLRPPEVSYDAFADHLRRTPGFPTYLPWPLGPAWHVSDFALVEITGDEEEPRPGATLTCASGVSALDGPVEVMVVAEEPGIGLGARCAGTTGPDPGDDVGRGAPDVRVRIGQQTVPLWTVSTSGADDRFDRSVVAGEAEGRWLWLVLRPASAILLLRDDWILQDLSGVGPPLVELPFGGERPVW</sequence>
<reference evidence="1 2" key="1">
    <citation type="journal article" date="2014" name="Int. J. Syst. Evol. Microbiol.">
        <title>Nocardioides zeae sp. nov., isolated from the stem of Zea mays.</title>
        <authorList>
            <person name="Glaeser S.P."/>
            <person name="McInroy J.A."/>
            <person name="Busse H.J."/>
            <person name="Kampfer P."/>
        </authorList>
    </citation>
    <scope>NUCLEOTIDE SEQUENCE [LARGE SCALE GENOMIC DNA]</scope>
    <source>
        <strain evidence="1 2">JCM 30728</strain>
    </source>
</reference>
<evidence type="ECO:0000313" key="2">
    <source>
        <dbReference type="Proteomes" id="UP000468687"/>
    </source>
</evidence>
<organism evidence="1 2">
    <name type="scientific">Nocardioides zeae</name>
    <dbReference type="NCBI Taxonomy" id="1457234"/>
    <lineage>
        <taxon>Bacteria</taxon>
        <taxon>Bacillati</taxon>
        <taxon>Actinomycetota</taxon>
        <taxon>Actinomycetes</taxon>
        <taxon>Propionibacteriales</taxon>
        <taxon>Nocardioidaceae</taxon>
        <taxon>Nocardioides</taxon>
    </lineage>
</organism>
<gene>
    <name evidence="1" type="ORF">G3T38_01670</name>
</gene>
<dbReference type="EMBL" id="JAAGXA010000001">
    <property type="protein sequence ID" value="NEN76976.1"/>
    <property type="molecule type" value="Genomic_DNA"/>
</dbReference>
<dbReference type="RefSeq" id="WP_163770321.1">
    <property type="nucleotide sequence ID" value="NZ_JAAGXA010000001.1"/>
</dbReference>
<dbReference type="Proteomes" id="UP000468687">
    <property type="component" value="Unassembled WGS sequence"/>
</dbReference>
<dbReference type="AlphaFoldDB" id="A0A6P0HEJ4"/>
<evidence type="ECO:0000313" key="1">
    <source>
        <dbReference type="EMBL" id="NEN76976.1"/>
    </source>
</evidence>
<proteinExistence type="predicted"/>